<gene>
    <name evidence="5 6" type="primary">ubiG</name>
    <name evidence="6" type="ORF">Lisr_1075</name>
</gene>
<dbReference type="EMBL" id="LNYH01000052">
    <property type="protein sequence ID" value="KTD26864.1"/>
    <property type="molecule type" value="Genomic_DNA"/>
</dbReference>
<dbReference type="PANTHER" id="PTHR43464:SF19">
    <property type="entry name" value="UBIQUINONE BIOSYNTHESIS O-METHYLTRANSFERASE, MITOCHONDRIAL"/>
    <property type="match status" value="1"/>
</dbReference>
<name>A0A0W0W344_9GAMM</name>
<dbReference type="CDD" id="cd02440">
    <property type="entry name" value="AdoMet_MTases"/>
    <property type="match status" value="1"/>
</dbReference>
<dbReference type="GO" id="GO:0102208">
    <property type="term" value="F:2-polyprenyl-6-hydroxyphenol methylase activity"/>
    <property type="evidence" value="ECO:0007669"/>
    <property type="project" value="UniProtKB-EC"/>
</dbReference>
<keyword evidence="4 5" id="KW-0949">S-adenosyl-L-methionine</keyword>
<evidence type="ECO:0000313" key="7">
    <source>
        <dbReference type="Proteomes" id="UP000054761"/>
    </source>
</evidence>
<dbReference type="GO" id="GO:0032259">
    <property type="term" value="P:methylation"/>
    <property type="evidence" value="ECO:0007669"/>
    <property type="project" value="UniProtKB-KW"/>
</dbReference>
<dbReference type="InterPro" id="IPR029063">
    <property type="entry name" value="SAM-dependent_MTases_sf"/>
</dbReference>
<dbReference type="Pfam" id="PF13489">
    <property type="entry name" value="Methyltransf_23"/>
    <property type="match status" value="1"/>
</dbReference>
<comment type="catalytic activity">
    <reaction evidence="5">
        <text>a 3-(all-trans-polyprenyl)benzene-1,2-diol + S-adenosyl-L-methionine = a 2-methoxy-6-(all-trans-polyprenyl)phenol + S-adenosyl-L-homocysteine + H(+)</text>
        <dbReference type="Rhea" id="RHEA:31411"/>
        <dbReference type="Rhea" id="RHEA-COMP:9550"/>
        <dbReference type="Rhea" id="RHEA-COMP:9551"/>
        <dbReference type="ChEBI" id="CHEBI:15378"/>
        <dbReference type="ChEBI" id="CHEBI:57856"/>
        <dbReference type="ChEBI" id="CHEBI:59789"/>
        <dbReference type="ChEBI" id="CHEBI:62729"/>
        <dbReference type="ChEBI" id="CHEBI:62731"/>
        <dbReference type="EC" id="2.1.1.222"/>
    </reaction>
</comment>
<dbReference type="Gene3D" id="3.40.50.150">
    <property type="entry name" value="Vaccinia Virus protein VP39"/>
    <property type="match status" value="1"/>
</dbReference>
<evidence type="ECO:0000256" key="4">
    <source>
        <dbReference type="ARBA" id="ARBA00022691"/>
    </source>
</evidence>
<dbReference type="Proteomes" id="UP000054761">
    <property type="component" value="Unassembled WGS sequence"/>
</dbReference>
<dbReference type="RefSeq" id="WP_058501434.1">
    <property type="nucleotide sequence ID" value="NZ_CAAAJA010000001.1"/>
</dbReference>
<feature type="binding site" evidence="5">
    <location>
        <position position="38"/>
    </location>
    <ligand>
        <name>S-adenosyl-L-methionine</name>
        <dbReference type="ChEBI" id="CHEBI:59789"/>
    </ligand>
</feature>
<keyword evidence="6" id="KW-0830">Ubiquinone</keyword>
<dbReference type="InterPro" id="IPR010233">
    <property type="entry name" value="UbiG_MeTrfase"/>
</dbReference>
<evidence type="ECO:0000256" key="1">
    <source>
        <dbReference type="ARBA" id="ARBA00022603"/>
    </source>
</evidence>
<feature type="binding site" evidence="5">
    <location>
        <position position="57"/>
    </location>
    <ligand>
        <name>S-adenosyl-L-methionine</name>
        <dbReference type="ChEBI" id="CHEBI:59789"/>
    </ligand>
</feature>
<evidence type="ECO:0000256" key="5">
    <source>
        <dbReference type="HAMAP-Rule" id="MF_00472"/>
    </source>
</evidence>
<reference evidence="6 7" key="1">
    <citation type="submission" date="2015-11" db="EMBL/GenBank/DDBJ databases">
        <title>Genomic analysis of 38 Legionella species identifies large and diverse effector repertoires.</title>
        <authorList>
            <person name="Burstein D."/>
            <person name="Amaro F."/>
            <person name="Zusman T."/>
            <person name="Lifshitz Z."/>
            <person name="Cohen O."/>
            <person name="Gilbert J.A."/>
            <person name="Pupko T."/>
            <person name="Shuman H.A."/>
            <person name="Segal G."/>
        </authorList>
    </citation>
    <scope>NUCLEOTIDE SEQUENCE [LARGE SCALE GENOMIC DNA]</scope>
    <source>
        <strain evidence="6 7">Bercovier 4</strain>
    </source>
</reference>
<keyword evidence="2 5" id="KW-0808">Transferase</keyword>
<evidence type="ECO:0000256" key="3">
    <source>
        <dbReference type="ARBA" id="ARBA00022688"/>
    </source>
</evidence>
<comment type="pathway">
    <text evidence="5">Cofactor biosynthesis; ubiquinone biosynthesis.</text>
</comment>
<organism evidence="6 7">
    <name type="scientific">Legionella israelensis</name>
    <dbReference type="NCBI Taxonomy" id="454"/>
    <lineage>
        <taxon>Bacteria</taxon>
        <taxon>Pseudomonadati</taxon>
        <taxon>Pseudomonadota</taxon>
        <taxon>Gammaproteobacteria</taxon>
        <taxon>Legionellales</taxon>
        <taxon>Legionellaceae</taxon>
        <taxon>Legionella</taxon>
    </lineage>
</organism>
<evidence type="ECO:0000256" key="2">
    <source>
        <dbReference type="ARBA" id="ARBA00022679"/>
    </source>
</evidence>
<dbReference type="SUPFAM" id="SSF53335">
    <property type="entry name" value="S-adenosyl-L-methionine-dependent methyltransferases"/>
    <property type="match status" value="1"/>
</dbReference>
<keyword evidence="7" id="KW-1185">Reference proteome</keyword>
<comment type="function">
    <text evidence="5">O-methyltransferase that catalyzes the 2 O-methylation steps in the ubiquinone biosynthetic pathway.</text>
</comment>
<comment type="catalytic activity">
    <reaction evidence="5">
        <text>a 3-demethylubiquinol + S-adenosyl-L-methionine = a ubiquinol + S-adenosyl-L-homocysteine + H(+)</text>
        <dbReference type="Rhea" id="RHEA:44380"/>
        <dbReference type="Rhea" id="RHEA-COMP:9566"/>
        <dbReference type="Rhea" id="RHEA-COMP:10914"/>
        <dbReference type="ChEBI" id="CHEBI:15378"/>
        <dbReference type="ChEBI" id="CHEBI:17976"/>
        <dbReference type="ChEBI" id="CHEBI:57856"/>
        <dbReference type="ChEBI" id="CHEBI:59789"/>
        <dbReference type="ChEBI" id="CHEBI:84422"/>
        <dbReference type="EC" id="2.1.1.64"/>
    </reaction>
</comment>
<comment type="caution">
    <text evidence="6">The sequence shown here is derived from an EMBL/GenBank/DDBJ whole genome shotgun (WGS) entry which is preliminary data.</text>
</comment>
<feature type="binding site" evidence="5">
    <location>
        <position position="78"/>
    </location>
    <ligand>
        <name>S-adenosyl-L-methionine</name>
        <dbReference type="ChEBI" id="CHEBI:59789"/>
    </ligand>
</feature>
<dbReference type="GO" id="GO:0061542">
    <property type="term" value="F:3-demethylubiquinol 3-O-methyltransferase activity"/>
    <property type="evidence" value="ECO:0007669"/>
    <property type="project" value="UniProtKB-UniRule"/>
</dbReference>
<dbReference type="AlphaFoldDB" id="A0A0W0W344"/>
<dbReference type="UniPathway" id="UPA00232"/>
<dbReference type="STRING" id="454.Lisr_1075"/>
<accession>A0A0W0W344</accession>
<keyword evidence="1 5" id="KW-0489">Methyltransferase</keyword>
<dbReference type="NCBIfam" id="TIGR01983">
    <property type="entry name" value="UbiG"/>
    <property type="match status" value="1"/>
</dbReference>
<dbReference type="OrthoDB" id="9801538at2"/>
<dbReference type="PANTHER" id="PTHR43464">
    <property type="entry name" value="METHYLTRANSFERASE"/>
    <property type="match status" value="1"/>
</dbReference>
<evidence type="ECO:0000313" key="6">
    <source>
        <dbReference type="EMBL" id="KTD26864.1"/>
    </source>
</evidence>
<dbReference type="PATRIC" id="fig|454.4.peg.1154"/>
<proteinExistence type="inferred from homology"/>
<keyword evidence="3 5" id="KW-0831">Ubiquinone biosynthesis</keyword>
<protein>
    <recommendedName>
        <fullName evidence="5">Ubiquinone biosynthesis O-methyltransferase</fullName>
    </recommendedName>
    <alternativeName>
        <fullName evidence="5">2-polyprenyl-6-hydroxyphenol methylase</fullName>
        <ecNumber evidence="5">2.1.1.222</ecNumber>
    </alternativeName>
    <alternativeName>
        <fullName evidence="5">3-demethylubiquinone 3-O-methyltransferase</fullName>
        <ecNumber evidence="5">2.1.1.64</ecNumber>
    </alternativeName>
</protein>
<dbReference type="HAMAP" id="MF_00472">
    <property type="entry name" value="UbiG"/>
    <property type="match status" value="1"/>
</dbReference>
<dbReference type="GO" id="GO:0010420">
    <property type="term" value="F:polyprenyldihydroxybenzoate methyltransferase activity"/>
    <property type="evidence" value="ECO:0007669"/>
    <property type="project" value="InterPro"/>
</dbReference>
<comment type="similarity">
    <text evidence="5">Belongs to the methyltransferase superfamily. UbiG/COQ3 family.</text>
</comment>
<sequence>MNESTIDLQEISKFEQHAKDWWDPDGPLKTLHDINPLRLEFILMHQSLGGKKVLDVGCGGGLLTEAMARKGANCMGVDAEKNVIEVAKSHAASQKDLALSYHSVAIEDVQDENFDIVTCMEMLEHVQHPELVLQHSARVLKPGGWLFLSTINRSLKAYVGVILAAEYLLGLLPKQTHDYNKLIKPSELAQFVRDADLNIKDMKGMRYNPFLRTAVLTSDVSVNYLFACQKSE</sequence>
<dbReference type="EC" id="2.1.1.222" evidence="5"/>
<dbReference type="EC" id="2.1.1.64" evidence="5"/>
<feature type="binding site" evidence="5">
    <location>
        <position position="120"/>
    </location>
    <ligand>
        <name>S-adenosyl-L-methionine</name>
        <dbReference type="ChEBI" id="CHEBI:59789"/>
    </ligand>
</feature>